<evidence type="ECO:0000313" key="9">
    <source>
        <dbReference type="Proteomes" id="UP000075787"/>
    </source>
</evidence>
<feature type="transmembrane region" description="Helical" evidence="5">
    <location>
        <begin position="12"/>
        <end position="29"/>
    </location>
</feature>
<organism evidence="8 9">
    <name type="scientific">Tistrella mobilis</name>
    <dbReference type="NCBI Taxonomy" id="171437"/>
    <lineage>
        <taxon>Bacteria</taxon>
        <taxon>Pseudomonadati</taxon>
        <taxon>Pseudomonadota</taxon>
        <taxon>Alphaproteobacteria</taxon>
        <taxon>Geminicoccales</taxon>
        <taxon>Geminicoccaceae</taxon>
        <taxon>Tistrella</taxon>
    </lineage>
</organism>
<evidence type="ECO:0000259" key="6">
    <source>
        <dbReference type="Pfam" id="PF25917"/>
    </source>
</evidence>
<dbReference type="PANTHER" id="PTHR30367">
    <property type="entry name" value="P-HYDROXYBENZOIC ACID EFFLUX PUMP SUBUNIT AAEA-RELATED"/>
    <property type="match status" value="1"/>
</dbReference>
<dbReference type="AlphaFoldDB" id="A0A162LV15"/>
<dbReference type="GO" id="GO:0022857">
    <property type="term" value="F:transmembrane transporter activity"/>
    <property type="evidence" value="ECO:0007669"/>
    <property type="project" value="InterPro"/>
</dbReference>
<keyword evidence="4 5" id="KW-0472">Membrane</keyword>
<keyword evidence="2 5" id="KW-0812">Transmembrane</keyword>
<dbReference type="NCBIfam" id="TIGR01730">
    <property type="entry name" value="RND_mfp"/>
    <property type="match status" value="1"/>
</dbReference>
<dbReference type="Gene3D" id="2.40.30.170">
    <property type="match status" value="1"/>
</dbReference>
<dbReference type="SUPFAM" id="SSF111369">
    <property type="entry name" value="HlyD-like secretion proteins"/>
    <property type="match status" value="1"/>
</dbReference>
<feature type="domain" description="p-hydroxybenzoic acid efflux pump subunit AaeA-like beta-barrel" evidence="7">
    <location>
        <begin position="189"/>
        <end position="286"/>
    </location>
</feature>
<feature type="domain" description="Multidrug resistance protein MdtA-like barrel-sandwich hybrid" evidence="6">
    <location>
        <begin position="47"/>
        <end position="185"/>
    </location>
</feature>
<sequence>MTRILSRLGRYVLTLCIVVPAAVIALQYWDRYQQVPWTRDGRVSADVVRLAPEVSGTVATVEVGDNGHVQRGDVLYVIDPERYRLAVRSAEADVEARRQEMIVRRAAAERRRRLREAISREDLQQVEAAAAVADADWRAAQARLDLARLDLARTTVRSPVDGYVSTLRLRPGDYAIAGESRISIVDAGSFRITGYFEETKIRHVRPGRPAQIRLMGFDRPLSGHVDSIGRGIENDNDTPGAQGLPDVPETFAWVRLARRIPVRIRIDAVPPGVELVAGMTAAVEITPDGEAPMRLRIF</sequence>
<dbReference type="InterPro" id="IPR058625">
    <property type="entry name" value="MdtA-like_BSH"/>
</dbReference>
<keyword evidence="3 5" id="KW-1133">Transmembrane helix</keyword>
<accession>A0A162LV15</accession>
<reference evidence="8 9" key="1">
    <citation type="submission" date="2015-12" db="EMBL/GenBank/DDBJ databases">
        <title>Genome sequence of Tistrella mobilis MCCC 1A02139.</title>
        <authorList>
            <person name="Lu L."/>
            <person name="Lai Q."/>
            <person name="Shao Z."/>
            <person name="Qian P."/>
        </authorList>
    </citation>
    <scope>NUCLEOTIDE SEQUENCE [LARGE SCALE GENOMIC DNA]</scope>
    <source>
        <strain evidence="8 9">MCCC 1A02139</strain>
    </source>
</reference>
<evidence type="ECO:0000256" key="2">
    <source>
        <dbReference type="ARBA" id="ARBA00022692"/>
    </source>
</evidence>
<evidence type="ECO:0000256" key="1">
    <source>
        <dbReference type="ARBA" id="ARBA00009477"/>
    </source>
</evidence>
<dbReference type="Gene3D" id="2.40.50.100">
    <property type="match status" value="1"/>
</dbReference>
<evidence type="ECO:0000256" key="5">
    <source>
        <dbReference type="SAM" id="Phobius"/>
    </source>
</evidence>
<dbReference type="PANTHER" id="PTHR30367:SF12">
    <property type="entry name" value="P-HYDROXYBENZOIC ACID EFFLUX PUMP SUBUNIT AAEA"/>
    <property type="match status" value="1"/>
</dbReference>
<dbReference type="EMBL" id="LPZR01000030">
    <property type="protein sequence ID" value="KYO57305.1"/>
    <property type="molecule type" value="Genomic_DNA"/>
</dbReference>
<proteinExistence type="inferred from homology"/>
<comment type="caution">
    <text evidence="8">The sequence shown here is derived from an EMBL/GenBank/DDBJ whole genome shotgun (WGS) entry which is preliminary data.</text>
</comment>
<evidence type="ECO:0000259" key="7">
    <source>
        <dbReference type="Pfam" id="PF25963"/>
    </source>
</evidence>
<dbReference type="RefSeq" id="WP_062761642.1">
    <property type="nucleotide sequence ID" value="NZ_CP121043.1"/>
</dbReference>
<protein>
    <submittedName>
        <fullName evidence="8">Efflux transporter periplasmic adaptor subunit</fullName>
    </submittedName>
</protein>
<dbReference type="OrthoDB" id="9811754at2"/>
<dbReference type="GeneID" id="97239424"/>
<dbReference type="InterPro" id="IPR058634">
    <property type="entry name" value="AaeA-lik-b-barrel"/>
</dbReference>
<gene>
    <name evidence="8" type="ORF">AUP44_20770</name>
</gene>
<dbReference type="InterPro" id="IPR050393">
    <property type="entry name" value="MFP_Efflux_Pump"/>
</dbReference>
<evidence type="ECO:0000313" key="8">
    <source>
        <dbReference type="EMBL" id="KYO57305.1"/>
    </source>
</evidence>
<dbReference type="Pfam" id="PF25963">
    <property type="entry name" value="Beta-barrel_AAEA"/>
    <property type="match status" value="1"/>
</dbReference>
<comment type="similarity">
    <text evidence="1">Belongs to the membrane fusion protein (MFP) (TC 8.A.1) family.</text>
</comment>
<dbReference type="GO" id="GO:0016020">
    <property type="term" value="C:membrane"/>
    <property type="evidence" value="ECO:0007669"/>
    <property type="project" value="InterPro"/>
</dbReference>
<name>A0A162LV15_9PROT</name>
<dbReference type="Pfam" id="PF25917">
    <property type="entry name" value="BSH_RND"/>
    <property type="match status" value="1"/>
</dbReference>
<dbReference type="InterPro" id="IPR006143">
    <property type="entry name" value="RND_pump_MFP"/>
</dbReference>
<evidence type="ECO:0000256" key="4">
    <source>
        <dbReference type="ARBA" id="ARBA00023136"/>
    </source>
</evidence>
<dbReference type="Proteomes" id="UP000075787">
    <property type="component" value="Unassembled WGS sequence"/>
</dbReference>
<evidence type="ECO:0000256" key="3">
    <source>
        <dbReference type="ARBA" id="ARBA00022989"/>
    </source>
</evidence>